<evidence type="ECO:0000313" key="2">
    <source>
        <dbReference type="EMBL" id="QIS21238.1"/>
    </source>
</evidence>
<dbReference type="Pfam" id="PF19054">
    <property type="entry name" value="DUF5753"/>
    <property type="match status" value="1"/>
</dbReference>
<dbReference type="SMART" id="SM00530">
    <property type="entry name" value="HTH_XRE"/>
    <property type="match status" value="1"/>
</dbReference>
<evidence type="ECO:0000259" key="1">
    <source>
        <dbReference type="PROSITE" id="PS50943"/>
    </source>
</evidence>
<accession>A0A6G9Z6T9</accession>
<feature type="domain" description="HTH cro/C1-type" evidence="1">
    <location>
        <begin position="20"/>
        <end position="75"/>
    </location>
</feature>
<dbReference type="InterPro" id="IPR043917">
    <property type="entry name" value="DUF5753"/>
</dbReference>
<gene>
    <name evidence="2" type="ORF">F6W96_25855</name>
</gene>
<dbReference type="Pfam" id="PF13560">
    <property type="entry name" value="HTH_31"/>
    <property type="match status" value="1"/>
</dbReference>
<name>A0A6G9Z6T9_9NOCA</name>
<protein>
    <submittedName>
        <fullName evidence="2">Helix-turn-helix domain-containing protein</fullName>
    </submittedName>
</protein>
<dbReference type="InterPro" id="IPR001387">
    <property type="entry name" value="Cro/C1-type_HTH"/>
</dbReference>
<dbReference type="AlphaFoldDB" id="A0A6G9Z6T9"/>
<evidence type="ECO:0000313" key="3">
    <source>
        <dbReference type="Proteomes" id="UP000500953"/>
    </source>
</evidence>
<dbReference type="InterPro" id="IPR010982">
    <property type="entry name" value="Lambda_DNA-bd_dom_sf"/>
</dbReference>
<sequence>MADNSVNSETVARRQLSRELRKLRLESGISAEDAAEELGISLSTMSRIENGKTNVDVAHAKTMCNLYGRPELGDALAALAKASKTRSWFRQYSDVIPEWFDVYIGLEQVAASFRWYEAQLIPGILQTETYARTVIRTDHPDDSDDEIDRRVQLRLKRQALLTRQASLPQWHIILDEAVLHRPVGGESVMREQCNRLLEVAELPNVTLGVIPFGFGMHTGVTSGPFVLLDFPTNGSNGQAPEPTTVYVEGFTGALYTVEKNEVDKYRAAFEGMQRAALNPGDTKIAIARAVKEMKKK</sequence>
<dbReference type="EMBL" id="CP046173">
    <property type="protein sequence ID" value="QIS21238.1"/>
    <property type="molecule type" value="Genomic_DNA"/>
</dbReference>
<organism evidence="2 3">
    <name type="scientific">Nocardia terpenica</name>
    <dbReference type="NCBI Taxonomy" id="455432"/>
    <lineage>
        <taxon>Bacteria</taxon>
        <taxon>Bacillati</taxon>
        <taxon>Actinomycetota</taxon>
        <taxon>Actinomycetes</taxon>
        <taxon>Mycobacteriales</taxon>
        <taxon>Nocardiaceae</taxon>
        <taxon>Nocardia</taxon>
    </lineage>
</organism>
<dbReference type="Gene3D" id="1.10.260.40">
    <property type="entry name" value="lambda repressor-like DNA-binding domains"/>
    <property type="match status" value="1"/>
</dbReference>
<dbReference type="GO" id="GO:0003677">
    <property type="term" value="F:DNA binding"/>
    <property type="evidence" value="ECO:0007669"/>
    <property type="project" value="InterPro"/>
</dbReference>
<proteinExistence type="predicted"/>
<dbReference type="Proteomes" id="UP000500953">
    <property type="component" value="Chromosome"/>
</dbReference>
<dbReference type="CDD" id="cd00093">
    <property type="entry name" value="HTH_XRE"/>
    <property type="match status" value="1"/>
</dbReference>
<dbReference type="PROSITE" id="PS50943">
    <property type="entry name" value="HTH_CROC1"/>
    <property type="match status" value="1"/>
</dbReference>
<dbReference type="RefSeq" id="WP_167488536.1">
    <property type="nucleotide sequence ID" value="NZ_CP046173.1"/>
</dbReference>
<dbReference type="SUPFAM" id="SSF47413">
    <property type="entry name" value="lambda repressor-like DNA-binding domains"/>
    <property type="match status" value="1"/>
</dbReference>
<reference evidence="2 3" key="1">
    <citation type="journal article" date="2019" name="ACS Chem. Biol.">
        <title>Identification and Mobilization of a Cryptic Antibiotic Biosynthesis Gene Locus from a Human-Pathogenic Nocardia Isolate.</title>
        <authorList>
            <person name="Herisse M."/>
            <person name="Ishida K."/>
            <person name="Porter J.L."/>
            <person name="Howden B."/>
            <person name="Hertweck C."/>
            <person name="Stinear T.P."/>
            <person name="Pidot S.J."/>
        </authorList>
    </citation>
    <scope>NUCLEOTIDE SEQUENCE [LARGE SCALE GENOMIC DNA]</scope>
    <source>
        <strain evidence="2 3">AUSMDU00012715</strain>
    </source>
</reference>